<protein>
    <submittedName>
        <fullName evidence="1">Glycosyltransferase</fullName>
    </submittedName>
</protein>
<organism evidence="1 2">
    <name type="scientific">Winogradskyella flava</name>
    <dbReference type="NCBI Taxonomy" id="1884876"/>
    <lineage>
        <taxon>Bacteria</taxon>
        <taxon>Pseudomonadati</taxon>
        <taxon>Bacteroidota</taxon>
        <taxon>Flavobacteriia</taxon>
        <taxon>Flavobacteriales</taxon>
        <taxon>Flavobacteriaceae</taxon>
        <taxon>Winogradskyella</taxon>
    </lineage>
</organism>
<keyword evidence="2" id="KW-1185">Reference proteome</keyword>
<proteinExistence type="predicted"/>
<dbReference type="GO" id="GO:0016740">
    <property type="term" value="F:transferase activity"/>
    <property type="evidence" value="ECO:0007669"/>
    <property type="project" value="UniProtKB-KW"/>
</dbReference>
<dbReference type="SUPFAM" id="SSF53756">
    <property type="entry name" value="UDP-Glycosyltransferase/glycogen phosphorylase"/>
    <property type="match status" value="1"/>
</dbReference>
<dbReference type="EMBL" id="JACLCP010000001">
    <property type="protein sequence ID" value="MBC2844485.1"/>
    <property type="molecule type" value="Genomic_DNA"/>
</dbReference>
<dbReference type="RefSeq" id="WP_185788154.1">
    <property type="nucleotide sequence ID" value="NZ_JACLCP010000001.1"/>
</dbReference>
<evidence type="ECO:0000313" key="1">
    <source>
        <dbReference type="EMBL" id="MBC2844485.1"/>
    </source>
</evidence>
<sequence length="368" mass="42701">MSIETALIVSPESWGVSKLSKHHYAIALAKAGIKVYFLTTESSAAKKEDTICEENKNIIITVVNIPAYLNILRFHNRRLYNYFLSFKVKKWVAEHDAIDWLFSFERSGVFTDLSSFKAKRTIFFPVDQVETKYVNEYKGFDRLVSISSVILDPFENIENRVLIHHGLSPIFISNNERQFEVNKIPKTIAYVGNLLIGPILDRESLSRIVNENPDITFHFYGPNTSNKNNLGANSEKTTVDFVAFLRYKHNCVLHGAVSSKDLFEAFKKVDGFLLCYDYRYDKNKCSNSHKIMEYLSTGKPIISTRISMYDDLDLFPMMDTFDNTSFPDFFKSQIHNWKNMTTKEIMKKRMEFAADNVYDRKIQKLLKL</sequence>
<dbReference type="Proteomes" id="UP000533900">
    <property type="component" value="Unassembled WGS sequence"/>
</dbReference>
<reference evidence="1" key="1">
    <citation type="submission" date="2020-08" db="EMBL/GenBank/DDBJ databases">
        <title>Winogradskyella ouciana sp. nov., isolated from the hadal seawater of the Mariana Trench.</title>
        <authorList>
            <person name="He X."/>
        </authorList>
    </citation>
    <scope>NUCLEOTIDE SEQUENCE [LARGE SCALE GENOMIC DNA]</scope>
    <source>
        <strain evidence="1">KCTC 52348</strain>
    </source>
</reference>
<gene>
    <name evidence="1" type="ORF">H7F21_05220</name>
</gene>
<evidence type="ECO:0000313" key="2">
    <source>
        <dbReference type="Proteomes" id="UP000533900"/>
    </source>
</evidence>
<comment type="caution">
    <text evidence="1">The sequence shown here is derived from an EMBL/GenBank/DDBJ whole genome shotgun (WGS) entry which is preliminary data.</text>
</comment>
<keyword evidence="1" id="KW-0808">Transferase</keyword>
<dbReference type="Gene3D" id="3.40.50.2000">
    <property type="entry name" value="Glycogen Phosphorylase B"/>
    <property type="match status" value="1"/>
</dbReference>
<name>A0A842IP96_9FLAO</name>
<dbReference type="AlphaFoldDB" id="A0A842IP96"/>
<accession>A0A842IP96</accession>